<sequence>MNCTHDDLGDDFWLPEWPENQGEQAAEDENEGGLNYEKWEGKMEGIVPLPKPIGGGLDGDGKGEGSPHHGRA</sequence>
<dbReference type="EMBL" id="CM007387">
    <property type="protein sequence ID" value="ONK62307.1"/>
    <property type="molecule type" value="Genomic_DNA"/>
</dbReference>
<evidence type="ECO:0000256" key="1">
    <source>
        <dbReference type="SAM" id="MobiDB-lite"/>
    </source>
</evidence>
<accession>A0A5P1EAS5</accession>
<organism evidence="2 3">
    <name type="scientific">Asparagus officinalis</name>
    <name type="common">Garden asparagus</name>
    <dbReference type="NCBI Taxonomy" id="4686"/>
    <lineage>
        <taxon>Eukaryota</taxon>
        <taxon>Viridiplantae</taxon>
        <taxon>Streptophyta</taxon>
        <taxon>Embryophyta</taxon>
        <taxon>Tracheophyta</taxon>
        <taxon>Spermatophyta</taxon>
        <taxon>Magnoliopsida</taxon>
        <taxon>Liliopsida</taxon>
        <taxon>Asparagales</taxon>
        <taxon>Asparagaceae</taxon>
        <taxon>Asparagoideae</taxon>
        <taxon>Asparagus</taxon>
    </lineage>
</organism>
<evidence type="ECO:0000313" key="3">
    <source>
        <dbReference type="Proteomes" id="UP000243459"/>
    </source>
</evidence>
<dbReference type="Gramene" id="ONK62307">
    <property type="protein sequence ID" value="ONK62307"/>
    <property type="gene ID" value="A4U43_C07F2550"/>
</dbReference>
<keyword evidence="3" id="KW-1185">Reference proteome</keyword>
<evidence type="ECO:0000313" key="2">
    <source>
        <dbReference type="EMBL" id="ONK62307.1"/>
    </source>
</evidence>
<dbReference type="AlphaFoldDB" id="A0A5P1EAS5"/>
<gene>
    <name evidence="2" type="ORF">A4U43_C07F2550</name>
</gene>
<proteinExistence type="predicted"/>
<dbReference type="Proteomes" id="UP000243459">
    <property type="component" value="Chromosome 7"/>
</dbReference>
<reference evidence="3" key="1">
    <citation type="journal article" date="2017" name="Nat. Commun.">
        <title>The asparagus genome sheds light on the origin and evolution of a young Y chromosome.</title>
        <authorList>
            <person name="Harkess A."/>
            <person name="Zhou J."/>
            <person name="Xu C."/>
            <person name="Bowers J.E."/>
            <person name="Van der Hulst R."/>
            <person name="Ayyampalayam S."/>
            <person name="Mercati F."/>
            <person name="Riccardi P."/>
            <person name="McKain M.R."/>
            <person name="Kakrana A."/>
            <person name="Tang H."/>
            <person name="Ray J."/>
            <person name="Groenendijk J."/>
            <person name="Arikit S."/>
            <person name="Mathioni S.M."/>
            <person name="Nakano M."/>
            <person name="Shan H."/>
            <person name="Telgmann-Rauber A."/>
            <person name="Kanno A."/>
            <person name="Yue Z."/>
            <person name="Chen H."/>
            <person name="Li W."/>
            <person name="Chen Y."/>
            <person name="Xu X."/>
            <person name="Zhang Y."/>
            <person name="Luo S."/>
            <person name="Chen H."/>
            <person name="Gao J."/>
            <person name="Mao Z."/>
            <person name="Pires J.C."/>
            <person name="Luo M."/>
            <person name="Kudrna D."/>
            <person name="Wing R.A."/>
            <person name="Meyers B.C."/>
            <person name="Yi K."/>
            <person name="Kong H."/>
            <person name="Lavrijsen P."/>
            <person name="Sunseri F."/>
            <person name="Falavigna A."/>
            <person name="Ye Y."/>
            <person name="Leebens-Mack J.H."/>
            <person name="Chen G."/>
        </authorList>
    </citation>
    <scope>NUCLEOTIDE SEQUENCE [LARGE SCALE GENOMIC DNA]</scope>
    <source>
        <strain evidence="3">cv. DH0086</strain>
    </source>
</reference>
<name>A0A5P1EAS5_ASPOF</name>
<protein>
    <submittedName>
        <fullName evidence="2">Uncharacterized protein</fullName>
    </submittedName>
</protein>
<feature type="region of interest" description="Disordered" evidence="1">
    <location>
        <begin position="1"/>
        <end position="72"/>
    </location>
</feature>
<feature type="compositionally biased region" description="Basic and acidic residues" evidence="1">
    <location>
        <begin position="59"/>
        <end position="72"/>
    </location>
</feature>